<dbReference type="PROSITE" id="PS00941">
    <property type="entry name" value="CARBOXYLESTERASE_B_2"/>
    <property type="match status" value="1"/>
</dbReference>
<comment type="similarity">
    <text evidence="1 3">Belongs to the type-B carboxylesterase/lipase family.</text>
</comment>
<accession>A0A6A6XAG2</accession>
<dbReference type="EC" id="3.1.1.-" evidence="3"/>
<sequence>MLSYTLLLSWAWLTIGGEISKGEISLHQPKVTLSGGSVVSGVVDHDYSSVRQFLGVPYAQPPVGELRWEAPRANRLPRSVDATAYGRSCTQFLGTTANVFNRDVLEFNIGNINSTGEDCLTLSVWTPRHAKKLPVVVFFYGGGWYTGGQEMPYQIPTQWVQRTKDLVVVVPNSRGNIFGFPNARGVNDQNLGLLDQRLAVEWVRDNIKDFGGDSHKITIWGQSSGAEAVDMYNYAWHKDPIVNGLIMDSGTAFIEDGSGPKYSNFSYVASQVGCGSTGSAMKELACMKKVDAATLEKFIEDNYNGGSTPSLAFGPSADEKVVFSNYTDRVRQGKLTKVPAIIGVNKEDGNVFAPYNSSGPDETISELWFLQLFLCTSYKTAKLRAAAGIPTFRYLYAGNFSNVAPRPWMGAYHSSELPLLFGTHSNFRGPPTKYEIAVSKAMQDAWRSFADSPRHGLGHKWPQFTPRRDVVRWFGDKGTVARNGVGDLKMYEDQCR</sequence>
<evidence type="ECO:0000256" key="1">
    <source>
        <dbReference type="ARBA" id="ARBA00005964"/>
    </source>
</evidence>
<dbReference type="EMBL" id="MU001936">
    <property type="protein sequence ID" value="KAF2793251.1"/>
    <property type="molecule type" value="Genomic_DNA"/>
</dbReference>
<evidence type="ECO:0000256" key="3">
    <source>
        <dbReference type="RuleBase" id="RU361235"/>
    </source>
</evidence>
<dbReference type="Gene3D" id="3.40.50.1820">
    <property type="entry name" value="alpha/beta hydrolase"/>
    <property type="match status" value="2"/>
</dbReference>
<feature type="domain" description="Carboxylesterase type B" evidence="4">
    <location>
        <begin position="28"/>
        <end position="359"/>
    </location>
</feature>
<evidence type="ECO:0000313" key="5">
    <source>
        <dbReference type="EMBL" id="KAF2793251.1"/>
    </source>
</evidence>
<dbReference type="SUPFAM" id="SSF53474">
    <property type="entry name" value="alpha/beta-Hydrolases"/>
    <property type="match status" value="1"/>
</dbReference>
<evidence type="ECO:0000256" key="2">
    <source>
        <dbReference type="ARBA" id="ARBA00022801"/>
    </source>
</evidence>
<dbReference type="Proteomes" id="UP000799757">
    <property type="component" value="Unassembled WGS sequence"/>
</dbReference>
<dbReference type="InterPro" id="IPR019826">
    <property type="entry name" value="Carboxylesterase_B_AS"/>
</dbReference>
<dbReference type="AlphaFoldDB" id="A0A6A6XAG2"/>
<protein>
    <recommendedName>
        <fullName evidence="3">Carboxylic ester hydrolase</fullName>
        <ecNumber evidence="3">3.1.1.-</ecNumber>
    </recommendedName>
</protein>
<dbReference type="PANTHER" id="PTHR11559">
    <property type="entry name" value="CARBOXYLESTERASE"/>
    <property type="match status" value="1"/>
</dbReference>
<reference evidence="5" key="1">
    <citation type="journal article" date="2020" name="Stud. Mycol.">
        <title>101 Dothideomycetes genomes: a test case for predicting lifestyles and emergence of pathogens.</title>
        <authorList>
            <person name="Haridas S."/>
            <person name="Albert R."/>
            <person name="Binder M."/>
            <person name="Bloem J."/>
            <person name="Labutti K."/>
            <person name="Salamov A."/>
            <person name="Andreopoulos B."/>
            <person name="Baker S."/>
            <person name="Barry K."/>
            <person name="Bills G."/>
            <person name="Bluhm B."/>
            <person name="Cannon C."/>
            <person name="Castanera R."/>
            <person name="Culley D."/>
            <person name="Daum C."/>
            <person name="Ezra D."/>
            <person name="Gonzalez J."/>
            <person name="Henrissat B."/>
            <person name="Kuo A."/>
            <person name="Liang C."/>
            <person name="Lipzen A."/>
            <person name="Lutzoni F."/>
            <person name="Magnuson J."/>
            <person name="Mondo S."/>
            <person name="Nolan M."/>
            <person name="Ohm R."/>
            <person name="Pangilinan J."/>
            <person name="Park H.-J."/>
            <person name="Ramirez L."/>
            <person name="Alfaro M."/>
            <person name="Sun H."/>
            <person name="Tritt A."/>
            <person name="Yoshinaga Y."/>
            <person name="Zwiers L.-H."/>
            <person name="Turgeon B."/>
            <person name="Goodwin S."/>
            <person name="Spatafora J."/>
            <person name="Crous P."/>
            <person name="Grigoriev I."/>
        </authorList>
    </citation>
    <scope>NUCLEOTIDE SEQUENCE</scope>
    <source>
        <strain evidence="5">CBS 109.77</strain>
    </source>
</reference>
<evidence type="ECO:0000259" key="4">
    <source>
        <dbReference type="Pfam" id="PF00135"/>
    </source>
</evidence>
<organism evidence="5 6">
    <name type="scientific">Melanomma pulvis-pyrius CBS 109.77</name>
    <dbReference type="NCBI Taxonomy" id="1314802"/>
    <lineage>
        <taxon>Eukaryota</taxon>
        <taxon>Fungi</taxon>
        <taxon>Dikarya</taxon>
        <taxon>Ascomycota</taxon>
        <taxon>Pezizomycotina</taxon>
        <taxon>Dothideomycetes</taxon>
        <taxon>Pleosporomycetidae</taxon>
        <taxon>Pleosporales</taxon>
        <taxon>Melanommataceae</taxon>
        <taxon>Melanomma</taxon>
    </lineage>
</organism>
<dbReference type="OrthoDB" id="408631at2759"/>
<dbReference type="InterPro" id="IPR050309">
    <property type="entry name" value="Type-B_Carboxylest/Lipase"/>
</dbReference>
<keyword evidence="2 3" id="KW-0378">Hydrolase</keyword>
<name>A0A6A6XAG2_9PLEO</name>
<feature type="signal peptide" evidence="3">
    <location>
        <begin position="1"/>
        <end position="16"/>
    </location>
</feature>
<gene>
    <name evidence="5" type="ORF">K505DRAFT_325598</name>
</gene>
<dbReference type="InterPro" id="IPR002018">
    <property type="entry name" value="CarbesteraseB"/>
</dbReference>
<feature type="chain" id="PRO_5025719150" description="Carboxylic ester hydrolase" evidence="3">
    <location>
        <begin position="17"/>
        <end position="496"/>
    </location>
</feature>
<keyword evidence="6" id="KW-1185">Reference proteome</keyword>
<dbReference type="InterPro" id="IPR029058">
    <property type="entry name" value="AB_hydrolase_fold"/>
</dbReference>
<proteinExistence type="inferred from homology"/>
<dbReference type="PROSITE" id="PS00122">
    <property type="entry name" value="CARBOXYLESTERASE_B_1"/>
    <property type="match status" value="1"/>
</dbReference>
<keyword evidence="3" id="KW-0732">Signal</keyword>
<dbReference type="GO" id="GO:0016787">
    <property type="term" value="F:hydrolase activity"/>
    <property type="evidence" value="ECO:0007669"/>
    <property type="project" value="UniProtKB-KW"/>
</dbReference>
<dbReference type="InterPro" id="IPR019819">
    <property type="entry name" value="Carboxylesterase_B_CS"/>
</dbReference>
<evidence type="ECO:0000313" key="6">
    <source>
        <dbReference type="Proteomes" id="UP000799757"/>
    </source>
</evidence>
<feature type="domain" description="Carboxylesterase type B" evidence="4">
    <location>
        <begin position="370"/>
        <end position="469"/>
    </location>
</feature>
<dbReference type="Pfam" id="PF00135">
    <property type="entry name" value="COesterase"/>
    <property type="match status" value="2"/>
</dbReference>